<gene>
    <name evidence="3" type="ORF">LTR25_009663</name>
</gene>
<dbReference type="PANTHER" id="PTHR35391:SF5">
    <property type="entry name" value="DUF6590 DOMAIN-CONTAINING PROTEIN"/>
    <property type="match status" value="1"/>
</dbReference>
<comment type="caution">
    <text evidence="3">The sequence shown here is derived from an EMBL/GenBank/DDBJ whole genome shotgun (WGS) entry which is preliminary data.</text>
</comment>
<dbReference type="PANTHER" id="PTHR35391">
    <property type="entry name" value="C2H2-TYPE DOMAIN-CONTAINING PROTEIN-RELATED"/>
    <property type="match status" value="1"/>
</dbReference>
<evidence type="ECO:0000313" key="3">
    <source>
        <dbReference type="EMBL" id="KAK5529417.1"/>
    </source>
</evidence>
<organism evidence="3 4">
    <name type="scientific">Vermiconidia calcicola</name>
    <dbReference type="NCBI Taxonomy" id="1690605"/>
    <lineage>
        <taxon>Eukaryota</taxon>
        <taxon>Fungi</taxon>
        <taxon>Dikarya</taxon>
        <taxon>Ascomycota</taxon>
        <taxon>Pezizomycotina</taxon>
        <taxon>Dothideomycetes</taxon>
        <taxon>Dothideomycetidae</taxon>
        <taxon>Mycosphaerellales</taxon>
        <taxon>Extremaceae</taxon>
        <taxon>Vermiconidia</taxon>
    </lineage>
</organism>
<dbReference type="Proteomes" id="UP001345827">
    <property type="component" value="Unassembled WGS sequence"/>
</dbReference>
<evidence type="ECO:0000313" key="4">
    <source>
        <dbReference type="Proteomes" id="UP001345827"/>
    </source>
</evidence>
<dbReference type="EMBL" id="JAXLQG010000022">
    <property type="protein sequence ID" value="KAK5529417.1"/>
    <property type="molecule type" value="Genomic_DNA"/>
</dbReference>
<dbReference type="Pfam" id="PF20233">
    <property type="entry name" value="DUF6590"/>
    <property type="match status" value="1"/>
</dbReference>
<protein>
    <recommendedName>
        <fullName evidence="2">DUF6590 domain-containing protein</fullName>
    </recommendedName>
</protein>
<keyword evidence="4" id="KW-1185">Reference proteome</keyword>
<feature type="region of interest" description="Disordered" evidence="1">
    <location>
        <begin position="213"/>
        <end position="234"/>
    </location>
</feature>
<feature type="compositionally biased region" description="Acidic residues" evidence="1">
    <location>
        <begin position="15"/>
        <end position="39"/>
    </location>
</feature>
<sequence length="432" mass="48342">MAGHRRKPGYLPPEPETESDSSAEDGESEEAVLEEDQQSEEPGTAAKGKGKAPSEDEPEGAPSHGGAVSEEASIALGALSLNENARVVINTWTEDPSRDAEFLAEHRDLFDVQDFCFLLEAVKFELEGKFQLRNTCGRLYLLARQHNSLSEEEHEDFFEVLTDKDQDNHADGTFRDLMDQVARTARRSGRRARMRDDRSTAFSGSVEPLILSPTRSHHRRQSAHNPSLPSVDEARSGESIPAFMTPLQQGYYVRDAKWFSLGRVFIMLWHENATSGNQYLKSVGSTNAGIHGVKVFSHIRRFAVVRECHGFCWAVPINTYRGMGVTRTSFNTADVQAHAIIHMHGSEPITLPGEPRLTKMPIVVDKAGEDKKLDPASRIRFDKVFSIEYNVKVKNVGKISQKSMPYFRRYWQAEASNAFHEMAPGRVVSAPQ</sequence>
<proteinExistence type="predicted"/>
<dbReference type="InterPro" id="IPR046497">
    <property type="entry name" value="DUF6590"/>
</dbReference>
<name>A0AAV9PUE0_9PEZI</name>
<dbReference type="AlphaFoldDB" id="A0AAV9PUE0"/>
<evidence type="ECO:0000259" key="2">
    <source>
        <dbReference type="Pfam" id="PF20233"/>
    </source>
</evidence>
<accession>A0AAV9PUE0</accession>
<reference evidence="3 4" key="1">
    <citation type="submission" date="2023-06" db="EMBL/GenBank/DDBJ databases">
        <title>Black Yeasts Isolated from many extreme environments.</title>
        <authorList>
            <person name="Coleine C."/>
            <person name="Stajich J.E."/>
            <person name="Selbmann L."/>
        </authorList>
    </citation>
    <scope>NUCLEOTIDE SEQUENCE [LARGE SCALE GENOMIC DNA]</scope>
    <source>
        <strain evidence="3 4">CCFEE 5887</strain>
    </source>
</reference>
<evidence type="ECO:0000256" key="1">
    <source>
        <dbReference type="SAM" id="MobiDB-lite"/>
    </source>
</evidence>
<feature type="domain" description="DUF6590" evidence="2">
    <location>
        <begin position="257"/>
        <end position="408"/>
    </location>
</feature>
<feature type="region of interest" description="Disordered" evidence="1">
    <location>
        <begin position="1"/>
        <end position="67"/>
    </location>
</feature>